<keyword evidence="1" id="KW-0805">Transcription regulation</keyword>
<dbReference type="Gene3D" id="2.60.120.10">
    <property type="entry name" value="Jelly Rolls"/>
    <property type="match status" value="1"/>
</dbReference>
<dbReference type="Proteomes" id="UP000279959">
    <property type="component" value="Chromosome"/>
</dbReference>
<dbReference type="InterPro" id="IPR036388">
    <property type="entry name" value="WH-like_DNA-bd_sf"/>
</dbReference>
<dbReference type="CDD" id="cd00038">
    <property type="entry name" value="CAP_ED"/>
    <property type="match status" value="1"/>
</dbReference>
<gene>
    <name evidence="5" type="ORF">SAMIE_1023170</name>
</gene>
<dbReference type="GO" id="GO:0003700">
    <property type="term" value="F:DNA-binding transcription factor activity"/>
    <property type="evidence" value="ECO:0007669"/>
    <property type="project" value="InterPro"/>
</dbReference>
<dbReference type="InterPro" id="IPR012318">
    <property type="entry name" value="HTH_CRP"/>
</dbReference>
<proteinExistence type="predicted"/>
<dbReference type="PANTHER" id="PTHR24567:SF75">
    <property type="entry name" value="FUMARATE AND NITRATE REDUCTION REGULATORY PROTEIN"/>
    <property type="match status" value="1"/>
</dbReference>
<dbReference type="PROSITE" id="PS00042">
    <property type="entry name" value="HTH_CRP_1"/>
    <property type="match status" value="1"/>
</dbReference>
<name>A0A494W663_9SPHN</name>
<dbReference type="Pfam" id="PF00027">
    <property type="entry name" value="cNMP_binding"/>
    <property type="match status" value="1"/>
</dbReference>
<dbReference type="PANTHER" id="PTHR24567">
    <property type="entry name" value="CRP FAMILY TRANSCRIPTIONAL REGULATORY PROTEIN"/>
    <property type="match status" value="1"/>
</dbReference>
<dbReference type="SMART" id="SM00419">
    <property type="entry name" value="HTH_CRP"/>
    <property type="match status" value="1"/>
</dbReference>
<dbReference type="CDD" id="cd00092">
    <property type="entry name" value="HTH_CRP"/>
    <property type="match status" value="1"/>
</dbReference>
<dbReference type="GO" id="GO:0003677">
    <property type="term" value="F:DNA binding"/>
    <property type="evidence" value="ECO:0007669"/>
    <property type="project" value="UniProtKB-KW"/>
</dbReference>
<dbReference type="InterPro" id="IPR014710">
    <property type="entry name" value="RmlC-like_jellyroll"/>
</dbReference>
<dbReference type="InterPro" id="IPR018335">
    <property type="entry name" value="Tscrpt_reg_HTH_Crp-type_CS"/>
</dbReference>
<dbReference type="InterPro" id="IPR036390">
    <property type="entry name" value="WH_DNA-bd_sf"/>
</dbReference>
<keyword evidence="2" id="KW-0238">DNA-binding</keyword>
<dbReference type="PRINTS" id="PR00034">
    <property type="entry name" value="HTHCRP"/>
</dbReference>
<evidence type="ECO:0000313" key="5">
    <source>
        <dbReference type="EMBL" id="BBD98816.1"/>
    </source>
</evidence>
<evidence type="ECO:0000256" key="3">
    <source>
        <dbReference type="ARBA" id="ARBA00023163"/>
    </source>
</evidence>
<evidence type="ECO:0000313" key="6">
    <source>
        <dbReference type="Proteomes" id="UP000279959"/>
    </source>
</evidence>
<dbReference type="Gene3D" id="1.10.10.10">
    <property type="entry name" value="Winged helix-like DNA-binding domain superfamily/Winged helix DNA-binding domain"/>
    <property type="match status" value="1"/>
</dbReference>
<dbReference type="GO" id="GO:0005829">
    <property type="term" value="C:cytosol"/>
    <property type="evidence" value="ECO:0007669"/>
    <property type="project" value="TreeGrafter"/>
</dbReference>
<dbReference type="AlphaFoldDB" id="A0A494W663"/>
<protein>
    <submittedName>
        <fullName evidence="5">Crp/Fnr family transcriptional regulator</fullName>
    </submittedName>
</protein>
<evidence type="ECO:0000259" key="4">
    <source>
        <dbReference type="PROSITE" id="PS51063"/>
    </source>
</evidence>
<accession>A0A494W663</accession>
<keyword evidence="3" id="KW-0804">Transcription</keyword>
<evidence type="ECO:0000256" key="1">
    <source>
        <dbReference type="ARBA" id="ARBA00023015"/>
    </source>
</evidence>
<evidence type="ECO:0000256" key="2">
    <source>
        <dbReference type="ARBA" id="ARBA00023125"/>
    </source>
</evidence>
<dbReference type="InterPro" id="IPR050397">
    <property type="entry name" value="Env_Response_Regulators"/>
</dbReference>
<sequence length="178" mass="19698">MVVANVIEGTLKLATSTGDGREQIVGVVYASDFIGRPFGARTPHSVTALTDARLCLFPRGGFDGFAMRHGELQHRLLQRTLDDLDRTRAWMLLLGRKSAREKVATFLLDISRRLHADRDGVIALPLSRQQIADILGITIETVSRQMTEMKRDGFIDLVGRRGVRLVNMAALKTLSEAA</sequence>
<dbReference type="SUPFAM" id="SSF51206">
    <property type="entry name" value="cAMP-binding domain-like"/>
    <property type="match status" value="1"/>
</dbReference>
<dbReference type="KEGG" id="sami:SAMIE_1023170"/>
<keyword evidence="6" id="KW-1185">Reference proteome</keyword>
<dbReference type="EMBL" id="AP018664">
    <property type="protein sequence ID" value="BBD98816.1"/>
    <property type="molecule type" value="Genomic_DNA"/>
</dbReference>
<feature type="domain" description="HTH crp-type" evidence="4">
    <location>
        <begin position="97"/>
        <end position="169"/>
    </location>
</feature>
<reference evidence="5 6" key="1">
    <citation type="submission" date="2018-05" db="EMBL/GenBank/DDBJ databases">
        <title>Complete Genome Sequence of the Nonylphenol-Degrading Bacterium Sphingobium amiense DSM 16289T.</title>
        <authorList>
            <person name="Ootsuka M."/>
            <person name="Nishizawa T."/>
            <person name="Ohta H."/>
        </authorList>
    </citation>
    <scope>NUCLEOTIDE SEQUENCE [LARGE SCALE GENOMIC DNA]</scope>
    <source>
        <strain evidence="5 6">DSM 16289</strain>
    </source>
</reference>
<dbReference type="InterPro" id="IPR000595">
    <property type="entry name" value="cNMP-bd_dom"/>
</dbReference>
<dbReference type="Pfam" id="PF13545">
    <property type="entry name" value="HTH_Crp_2"/>
    <property type="match status" value="1"/>
</dbReference>
<dbReference type="PROSITE" id="PS51063">
    <property type="entry name" value="HTH_CRP_2"/>
    <property type="match status" value="1"/>
</dbReference>
<organism evidence="5 6">
    <name type="scientific">Sphingobium amiense</name>
    <dbReference type="NCBI Taxonomy" id="135719"/>
    <lineage>
        <taxon>Bacteria</taxon>
        <taxon>Pseudomonadati</taxon>
        <taxon>Pseudomonadota</taxon>
        <taxon>Alphaproteobacteria</taxon>
        <taxon>Sphingomonadales</taxon>
        <taxon>Sphingomonadaceae</taxon>
        <taxon>Sphingobium</taxon>
    </lineage>
</organism>
<dbReference type="SUPFAM" id="SSF46785">
    <property type="entry name" value="Winged helix' DNA-binding domain"/>
    <property type="match status" value="1"/>
</dbReference>
<dbReference type="InterPro" id="IPR018490">
    <property type="entry name" value="cNMP-bd_dom_sf"/>
</dbReference>